<reference evidence="2" key="1">
    <citation type="submission" date="2025-08" db="UniProtKB">
        <authorList>
            <consortium name="Ensembl"/>
        </authorList>
    </citation>
    <scope>IDENTIFICATION</scope>
</reference>
<name>A0A8C6HEE4_MUSSI</name>
<organism evidence="2 3">
    <name type="scientific">Mus spicilegus</name>
    <name type="common">Mound-building mouse</name>
    <dbReference type="NCBI Taxonomy" id="10103"/>
    <lineage>
        <taxon>Eukaryota</taxon>
        <taxon>Metazoa</taxon>
        <taxon>Chordata</taxon>
        <taxon>Craniata</taxon>
        <taxon>Vertebrata</taxon>
        <taxon>Euteleostomi</taxon>
        <taxon>Mammalia</taxon>
        <taxon>Eutheria</taxon>
        <taxon>Euarchontoglires</taxon>
        <taxon>Glires</taxon>
        <taxon>Rodentia</taxon>
        <taxon>Myomorpha</taxon>
        <taxon>Muroidea</taxon>
        <taxon>Muridae</taxon>
        <taxon>Murinae</taxon>
        <taxon>Mus</taxon>
        <taxon>Mus</taxon>
    </lineage>
</organism>
<accession>A0A8C6HEE4</accession>
<dbReference type="Ensembl" id="ENSMSIT00000025707.1">
    <property type="protein sequence ID" value="ENSMSIP00000020361.1"/>
    <property type="gene ID" value="ENSMSIG00000017283.1"/>
</dbReference>
<evidence type="ECO:0000313" key="3">
    <source>
        <dbReference type="Proteomes" id="UP000694415"/>
    </source>
</evidence>
<keyword evidence="3" id="KW-1185">Reference proteome</keyword>
<protein>
    <submittedName>
        <fullName evidence="2">Uncharacterized protein</fullName>
    </submittedName>
</protein>
<evidence type="ECO:0000256" key="1">
    <source>
        <dbReference type="SAM" id="MobiDB-lite"/>
    </source>
</evidence>
<feature type="region of interest" description="Disordered" evidence="1">
    <location>
        <begin position="71"/>
        <end position="92"/>
    </location>
</feature>
<evidence type="ECO:0000313" key="2">
    <source>
        <dbReference type="Ensembl" id="ENSMSIP00000020361.1"/>
    </source>
</evidence>
<reference evidence="2" key="2">
    <citation type="submission" date="2025-09" db="UniProtKB">
        <authorList>
            <consortium name="Ensembl"/>
        </authorList>
    </citation>
    <scope>IDENTIFICATION</scope>
</reference>
<proteinExistence type="predicted"/>
<sequence length="141" mass="16241">MLPPKHTARPLRQPQYPDFLSDFRLHHEQHCGPSPCRRSSGVWESHAPACVVPEEEDFYDGQHLSLTAVSPAMRETHTADELSRDNESMRREQMPWEGSSCLSFSLAGSQLQRRSRYAALTQSCRRLPSESHCIFSRFQNR</sequence>
<feature type="compositionally biased region" description="Basic and acidic residues" evidence="1">
    <location>
        <begin position="74"/>
        <end position="92"/>
    </location>
</feature>
<dbReference type="AlphaFoldDB" id="A0A8C6HEE4"/>
<dbReference type="Proteomes" id="UP000694415">
    <property type="component" value="Unplaced"/>
</dbReference>
<dbReference type="GeneTree" id="ENSGT00860000135976"/>